<keyword evidence="3" id="KW-0067">ATP-binding</keyword>
<dbReference type="OrthoDB" id="5289285at2"/>
<evidence type="ECO:0000313" key="6">
    <source>
        <dbReference type="Proteomes" id="UP000297706"/>
    </source>
</evidence>
<dbReference type="PANTHER" id="PTHR30258">
    <property type="entry name" value="TYPE II SECRETION SYSTEM PROTEIN GSPE-RELATED"/>
    <property type="match status" value="1"/>
</dbReference>
<dbReference type="Proteomes" id="UP000297706">
    <property type="component" value="Unassembled WGS sequence"/>
</dbReference>
<dbReference type="InterPro" id="IPR037257">
    <property type="entry name" value="T2SS_E_N_sf"/>
</dbReference>
<accession>A0A4Y9VQZ9</accession>
<dbReference type="InterPro" id="IPR003593">
    <property type="entry name" value="AAA+_ATPase"/>
</dbReference>
<protein>
    <submittedName>
        <fullName evidence="5">Pilus assembly protein PilB</fullName>
    </submittedName>
</protein>
<dbReference type="PANTHER" id="PTHR30258:SF1">
    <property type="entry name" value="PROTEIN TRANSPORT PROTEIN HOFB HOMOLOG"/>
    <property type="match status" value="1"/>
</dbReference>
<dbReference type="GO" id="GO:0016887">
    <property type="term" value="F:ATP hydrolysis activity"/>
    <property type="evidence" value="ECO:0007669"/>
    <property type="project" value="TreeGrafter"/>
</dbReference>
<dbReference type="Gene3D" id="3.30.300.160">
    <property type="entry name" value="Type II secretion system, protein E, N-terminal domain"/>
    <property type="match status" value="1"/>
</dbReference>
<comment type="caution">
    <text evidence="5">The sequence shown here is derived from an EMBL/GenBank/DDBJ whole genome shotgun (WGS) entry which is preliminary data.</text>
</comment>
<dbReference type="Pfam" id="PF05157">
    <property type="entry name" value="MshEN"/>
    <property type="match status" value="1"/>
</dbReference>
<dbReference type="RefSeq" id="WP_135276982.1">
    <property type="nucleotide sequence ID" value="NZ_PQVH01000008.1"/>
</dbReference>
<reference evidence="5 6" key="1">
    <citation type="submission" date="2018-02" db="EMBL/GenBank/DDBJ databases">
        <title>A novel lanthanide dependent methylotroph, Methylotenera sp. La3113.</title>
        <authorList>
            <person name="Lv H."/>
            <person name="Tani A."/>
        </authorList>
    </citation>
    <scope>NUCLEOTIDE SEQUENCE [LARGE SCALE GENOMIC DNA]</scope>
    <source>
        <strain evidence="5 6">La3113</strain>
    </source>
</reference>
<dbReference type="Pfam" id="PF00437">
    <property type="entry name" value="T2SSE"/>
    <property type="match status" value="1"/>
</dbReference>
<evidence type="ECO:0000256" key="3">
    <source>
        <dbReference type="ARBA" id="ARBA00022840"/>
    </source>
</evidence>
<dbReference type="Gene3D" id="3.40.50.300">
    <property type="entry name" value="P-loop containing nucleotide triphosphate hydrolases"/>
    <property type="match status" value="1"/>
</dbReference>
<dbReference type="PROSITE" id="PS00662">
    <property type="entry name" value="T2SP_E"/>
    <property type="match status" value="1"/>
</dbReference>
<proteinExistence type="inferred from homology"/>
<dbReference type="CDD" id="cd01129">
    <property type="entry name" value="PulE-GspE-like"/>
    <property type="match status" value="1"/>
</dbReference>
<dbReference type="GO" id="GO:0005886">
    <property type="term" value="C:plasma membrane"/>
    <property type="evidence" value="ECO:0007669"/>
    <property type="project" value="TreeGrafter"/>
</dbReference>
<sequence length="825" mass="92285">MENVNLNTAYNGNSLEWPEPPYFKFTQSTGKSQKETCFVHLNDGQELAGYLIRFSPTESRILFQPVTGNSSEIISFNQFRELQLLKPISFVREQSFLEARAQDVFELSDKQPYKLVFTNDITKTGETFGSVNTDAGLYIYPLTGNEKVERHFIPHHAIKSFNTGMHIGEILIYENLATATEVESALQYQQELRTKRIGDYLNENQILTAEQLRQAIVHQEQRPVLRLGEALIQLNLLTEEQLAEALAKQKLNRSLKLGEIIIDMGIVDDNTLKSTLSKKLGIPFVNLSKFNFDLNAIKLVNKQLARKLMLMPLCIHDGMLVAAIEDPMDSKAIDELRFVTQMKVLSVMASRSDILSAIENNYGTDDLSNHHANFDGSIEFDLNDSISSESGINALASKLFSEEQSHNVEIASEPIEESDNTLVQLVNKMILDAYKDGVSDIHIETYPGKKNTQVRFRKDGSLTPYLEIPANFRNALISRIKIMSQLDISERRKPQDGKLDFQQFGPAKIELRVATIPTSNNLEDIVMRLLAASKPLPMEKLGLNPNAYNTIKNLSERPYGLILVCGPTGSGKTTTLHSLLGHINTPERKIWTAEDPIEISQTGLRQVQVNPKIGLTFAAAMRSFLRADPDVIMVGEMRDEETTRIGIEASLTGHLVLSTLHTNSAPESIVRMLDMGMDPFNFADALLAILAQRLAKSLCPKCKEAYEPAESELESLAAEFVDNTDGDANVTLQQWKQEYTKDHKLTLYKAKGCKSCNQTGYRGRIGLYELMTVTPAIKRMIQKRALVSEITHEALASGMNTLKQDGIIKILNGNTDITQVRAVCA</sequence>
<dbReference type="Gene3D" id="3.30.450.90">
    <property type="match status" value="1"/>
</dbReference>
<dbReference type="SUPFAM" id="SSF160246">
    <property type="entry name" value="EspE N-terminal domain-like"/>
    <property type="match status" value="2"/>
</dbReference>
<gene>
    <name evidence="5" type="ORF">C3Y98_04850</name>
</gene>
<keyword evidence="2" id="KW-0547">Nucleotide-binding</keyword>
<keyword evidence="6" id="KW-1185">Reference proteome</keyword>
<name>A0A4Y9VQZ9_9PROT</name>
<dbReference type="GO" id="GO:0005524">
    <property type="term" value="F:ATP binding"/>
    <property type="evidence" value="ECO:0007669"/>
    <property type="project" value="UniProtKB-KW"/>
</dbReference>
<dbReference type="SUPFAM" id="SSF52540">
    <property type="entry name" value="P-loop containing nucleoside triphosphate hydrolases"/>
    <property type="match status" value="1"/>
</dbReference>
<dbReference type="InterPro" id="IPR027417">
    <property type="entry name" value="P-loop_NTPase"/>
</dbReference>
<dbReference type="AlphaFoldDB" id="A0A4Y9VQZ9"/>
<dbReference type="EMBL" id="PQVH01000008">
    <property type="protein sequence ID" value="TFW71435.1"/>
    <property type="molecule type" value="Genomic_DNA"/>
</dbReference>
<evidence type="ECO:0000256" key="2">
    <source>
        <dbReference type="ARBA" id="ARBA00022741"/>
    </source>
</evidence>
<evidence type="ECO:0000313" key="5">
    <source>
        <dbReference type="EMBL" id="TFW71435.1"/>
    </source>
</evidence>
<dbReference type="InterPro" id="IPR007831">
    <property type="entry name" value="T2SS_GspE_N"/>
</dbReference>
<evidence type="ECO:0000256" key="1">
    <source>
        <dbReference type="ARBA" id="ARBA00006611"/>
    </source>
</evidence>
<dbReference type="SMART" id="SM00382">
    <property type="entry name" value="AAA"/>
    <property type="match status" value="1"/>
</dbReference>
<dbReference type="InterPro" id="IPR001482">
    <property type="entry name" value="T2SS/T4SS_dom"/>
</dbReference>
<comment type="similarity">
    <text evidence="1">Belongs to the GSP E family.</text>
</comment>
<feature type="domain" description="Bacterial type II secretion system protein E" evidence="4">
    <location>
        <begin position="625"/>
        <end position="639"/>
    </location>
</feature>
<evidence type="ECO:0000259" key="4">
    <source>
        <dbReference type="PROSITE" id="PS00662"/>
    </source>
</evidence>
<organism evidence="5 6">
    <name type="scientific">Methylotenera oryzisoli</name>
    <dbReference type="NCBI Taxonomy" id="2080758"/>
    <lineage>
        <taxon>Bacteria</taxon>
        <taxon>Pseudomonadati</taxon>
        <taxon>Pseudomonadota</taxon>
        <taxon>Betaproteobacteria</taxon>
        <taxon>Nitrosomonadales</taxon>
        <taxon>Methylophilaceae</taxon>
        <taxon>Methylotenera</taxon>
    </lineage>
</organism>